<evidence type="ECO:0000313" key="2">
    <source>
        <dbReference type="EMBL" id="MXP00464.1"/>
    </source>
</evidence>
<dbReference type="Pfam" id="PF05069">
    <property type="entry name" value="Phage_tail_S"/>
    <property type="match status" value="2"/>
</dbReference>
<reference evidence="2 3" key="1">
    <citation type="submission" date="2019-12" db="EMBL/GenBank/DDBJ databases">
        <title>Genomic-based taxomic classification of the family Erythrobacteraceae.</title>
        <authorList>
            <person name="Xu L."/>
        </authorList>
    </citation>
    <scope>NUCLEOTIDE SEQUENCE [LARGE SCALE GENOMIC DNA]</scope>
    <source>
        <strain evidence="2 3">S36</strain>
    </source>
</reference>
<protein>
    <submittedName>
        <fullName evidence="2">Phage virion morphogenesis protein</fullName>
    </submittedName>
</protein>
<dbReference type="AlphaFoldDB" id="A0A6I4U1C2"/>
<accession>A0A6I4U1C2</accession>
<dbReference type="Proteomes" id="UP000469430">
    <property type="component" value="Unassembled WGS sequence"/>
</dbReference>
<sequence length="224" mass="24926">MADELAEVERLAGAILRNLSPAERGKILRRMGIALAGSQRRRIAAQRAPDGTPFEPRKEKQQGLPSRGATCFLYPSGGPGGSRRVIMKSFTWGTGRMMTGFDIETGAIRSFDFDKVIKWLPVPDEHRNTSTGGRLRRRSSLRRKAMFRRLASARFLRAGVDDQGMWVGFTGKASQIADIHHSGLRDKPSLRGNAIRYPKRELLGATPDDREMLLDLLFAHVGTP</sequence>
<dbReference type="InterPro" id="IPR006522">
    <property type="entry name" value="Phage_virion_morphogenesis"/>
</dbReference>
<proteinExistence type="predicted"/>
<dbReference type="OrthoDB" id="6402405at2"/>
<dbReference type="NCBIfam" id="TIGR01635">
    <property type="entry name" value="tail_comp_S"/>
    <property type="match status" value="2"/>
</dbReference>
<name>A0A6I4U1C2_9SPHN</name>
<evidence type="ECO:0000313" key="3">
    <source>
        <dbReference type="Proteomes" id="UP000469430"/>
    </source>
</evidence>
<dbReference type="EMBL" id="WTYJ01000003">
    <property type="protein sequence ID" value="MXP00464.1"/>
    <property type="molecule type" value="Genomic_DNA"/>
</dbReference>
<feature type="region of interest" description="Disordered" evidence="1">
    <location>
        <begin position="45"/>
        <end position="68"/>
    </location>
</feature>
<comment type="caution">
    <text evidence="2">The sequence shown here is derived from an EMBL/GenBank/DDBJ whole genome shotgun (WGS) entry which is preliminary data.</text>
</comment>
<dbReference type="RefSeq" id="WP_161392168.1">
    <property type="nucleotide sequence ID" value="NZ_JBHSCP010000002.1"/>
</dbReference>
<evidence type="ECO:0000256" key="1">
    <source>
        <dbReference type="SAM" id="MobiDB-lite"/>
    </source>
</evidence>
<keyword evidence="3" id="KW-1185">Reference proteome</keyword>
<organism evidence="2 3">
    <name type="scientific">Croceibacterium xixiisoli</name>
    <dbReference type="NCBI Taxonomy" id="1476466"/>
    <lineage>
        <taxon>Bacteria</taxon>
        <taxon>Pseudomonadati</taxon>
        <taxon>Pseudomonadota</taxon>
        <taxon>Alphaproteobacteria</taxon>
        <taxon>Sphingomonadales</taxon>
        <taxon>Erythrobacteraceae</taxon>
        <taxon>Croceibacterium</taxon>
    </lineage>
</organism>
<gene>
    <name evidence="2" type="ORF">GRI97_15850</name>
</gene>